<organism evidence="1 2">
    <name type="scientific">Acanthoscelides obtectus</name>
    <name type="common">Bean weevil</name>
    <name type="synonym">Bruchus obtectus</name>
    <dbReference type="NCBI Taxonomy" id="200917"/>
    <lineage>
        <taxon>Eukaryota</taxon>
        <taxon>Metazoa</taxon>
        <taxon>Ecdysozoa</taxon>
        <taxon>Arthropoda</taxon>
        <taxon>Hexapoda</taxon>
        <taxon>Insecta</taxon>
        <taxon>Pterygota</taxon>
        <taxon>Neoptera</taxon>
        <taxon>Endopterygota</taxon>
        <taxon>Coleoptera</taxon>
        <taxon>Polyphaga</taxon>
        <taxon>Cucujiformia</taxon>
        <taxon>Chrysomeloidea</taxon>
        <taxon>Chrysomelidae</taxon>
        <taxon>Bruchinae</taxon>
        <taxon>Bruchini</taxon>
        <taxon>Acanthoscelides</taxon>
    </lineage>
</organism>
<dbReference type="AlphaFoldDB" id="A0A9P0JJB2"/>
<protein>
    <submittedName>
        <fullName evidence="1">Uncharacterized protein</fullName>
    </submittedName>
</protein>
<name>A0A9P0JJB2_ACAOB</name>
<evidence type="ECO:0000313" key="1">
    <source>
        <dbReference type="EMBL" id="CAH1954218.1"/>
    </source>
</evidence>
<accession>A0A9P0JJB2</accession>
<dbReference type="Proteomes" id="UP001152888">
    <property type="component" value="Unassembled WGS sequence"/>
</dbReference>
<sequence>MIIELSEACAEETDLFGFLLDYFGTVFELKCDVRVIPWFSSRMVRESFKQFLLHCRDHC</sequence>
<reference evidence="1" key="1">
    <citation type="submission" date="2022-03" db="EMBL/GenBank/DDBJ databases">
        <authorList>
            <person name="Sayadi A."/>
        </authorList>
    </citation>
    <scope>NUCLEOTIDE SEQUENCE</scope>
</reference>
<comment type="caution">
    <text evidence="1">The sequence shown here is derived from an EMBL/GenBank/DDBJ whole genome shotgun (WGS) entry which is preliminary data.</text>
</comment>
<evidence type="ECO:0000313" key="2">
    <source>
        <dbReference type="Proteomes" id="UP001152888"/>
    </source>
</evidence>
<keyword evidence="2" id="KW-1185">Reference proteome</keyword>
<gene>
    <name evidence="1" type="ORF">ACAOBT_LOCUS428</name>
</gene>
<dbReference type="EMBL" id="CAKOFQ010006653">
    <property type="protein sequence ID" value="CAH1954218.1"/>
    <property type="molecule type" value="Genomic_DNA"/>
</dbReference>
<proteinExistence type="predicted"/>